<dbReference type="Pfam" id="PF00378">
    <property type="entry name" value="ECH_1"/>
    <property type="match status" value="1"/>
</dbReference>
<dbReference type="PROSITE" id="PS00166">
    <property type="entry name" value="ENOYL_COA_HYDRATASE"/>
    <property type="match status" value="1"/>
</dbReference>
<accession>A0ABS0PP90</accession>
<dbReference type="PANTHER" id="PTHR43459">
    <property type="entry name" value="ENOYL-COA HYDRATASE"/>
    <property type="match status" value="1"/>
</dbReference>
<dbReference type="InterPro" id="IPR029045">
    <property type="entry name" value="ClpP/crotonase-like_dom_sf"/>
</dbReference>
<reference evidence="2 3" key="1">
    <citation type="submission" date="2020-07" db="EMBL/GenBank/DDBJ databases">
        <title>Bradyrhizobium diversity isolated from nodules of indigenous legumes of Western Australia.</title>
        <authorList>
            <person name="Klepa M.S."/>
        </authorList>
    </citation>
    <scope>NUCLEOTIDE SEQUENCE [LARGE SCALE GENOMIC DNA]</scope>
    <source>
        <strain evidence="2 3">CNPSo 4010</strain>
    </source>
</reference>
<sequence>MEEIRVERRDGIAHVVLNRPTVRNAVTLAMWRELADIFSDYATDRDVRGVILRGSDWDFSVGADISEFDRIREDRHQAAAYEVAVDSCSGAIAALGKPVVAAITGYCLGGGCHLALACDFRFADRNTTIGIPSARLSIVYGVNSVQRLLALTGLSNAKRILYSADRFRAEQAMRMGLIDELHDDVVGAAEEFLQLLAVNAPLSIAGAKFMLNGLTMGNGALDLATAQRLVDEASDSIDFKEGREAFAQKRPPRFRGE</sequence>
<keyword evidence="3" id="KW-1185">Reference proteome</keyword>
<dbReference type="Proteomes" id="UP000807370">
    <property type="component" value="Unassembled WGS sequence"/>
</dbReference>
<dbReference type="InterPro" id="IPR018376">
    <property type="entry name" value="Enoyl-CoA_hyd/isom_CS"/>
</dbReference>
<proteinExistence type="inferred from homology"/>
<evidence type="ECO:0000313" key="3">
    <source>
        <dbReference type="Proteomes" id="UP000807370"/>
    </source>
</evidence>
<organism evidence="2 3">
    <name type="scientific">Bradyrhizobium agreste</name>
    <dbReference type="NCBI Taxonomy" id="2751811"/>
    <lineage>
        <taxon>Bacteria</taxon>
        <taxon>Pseudomonadati</taxon>
        <taxon>Pseudomonadota</taxon>
        <taxon>Alphaproteobacteria</taxon>
        <taxon>Hyphomicrobiales</taxon>
        <taxon>Nitrobacteraceae</taxon>
        <taxon>Bradyrhizobium</taxon>
    </lineage>
</organism>
<dbReference type="CDD" id="cd06558">
    <property type="entry name" value="crotonase-like"/>
    <property type="match status" value="1"/>
</dbReference>
<dbReference type="EMBL" id="JACCHP010000008">
    <property type="protein sequence ID" value="MBH5399021.1"/>
    <property type="molecule type" value="Genomic_DNA"/>
</dbReference>
<dbReference type="PANTHER" id="PTHR43459:SF1">
    <property type="entry name" value="EG:BACN32G11.4 PROTEIN"/>
    <property type="match status" value="1"/>
</dbReference>
<evidence type="ECO:0000256" key="1">
    <source>
        <dbReference type="RuleBase" id="RU003707"/>
    </source>
</evidence>
<dbReference type="SUPFAM" id="SSF52096">
    <property type="entry name" value="ClpP/crotonase"/>
    <property type="match status" value="1"/>
</dbReference>
<protein>
    <submittedName>
        <fullName evidence="2">Enoyl-CoA hydratase/isomerase family protein</fullName>
    </submittedName>
</protein>
<gene>
    <name evidence="2" type="ORF">HZZ13_14740</name>
</gene>
<comment type="caution">
    <text evidence="2">The sequence shown here is derived from an EMBL/GenBank/DDBJ whole genome shotgun (WGS) entry which is preliminary data.</text>
</comment>
<evidence type="ECO:0000313" key="2">
    <source>
        <dbReference type="EMBL" id="MBH5399021.1"/>
    </source>
</evidence>
<comment type="similarity">
    <text evidence="1">Belongs to the enoyl-CoA hydratase/isomerase family.</text>
</comment>
<name>A0ABS0PP90_9BRAD</name>
<dbReference type="InterPro" id="IPR001753">
    <property type="entry name" value="Enoyl-CoA_hydra/iso"/>
</dbReference>
<dbReference type="Gene3D" id="3.90.226.10">
    <property type="entry name" value="2-enoyl-CoA Hydratase, Chain A, domain 1"/>
    <property type="match status" value="1"/>
</dbReference>